<feature type="transmembrane region" description="Helical" evidence="7">
    <location>
        <begin position="416"/>
        <end position="433"/>
    </location>
</feature>
<dbReference type="GO" id="GO:0006817">
    <property type="term" value="P:phosphate ion transport"/>
    <property type="evidence" value="ECO:0007669"/>
    <property type="project" value="TreeGrafter"/>
</dbReference>
<dbReference type="RefSeq" id="XP_005710802.1">
    <property type="nucleotide sequence ID" value="XM_005710745.1"/>
</dbReference>
<dbReference type="PhylomeDB" id="R7QS20"/>
<name>R7QS20_CHOCR</name>
<evidence type="ECO:0000256" key="4">
    <source>
        <dbReference type="ARBA" id="ARBA00022989"/>
    </source>
</evidence>
<evidence type="ECO:0000313" key="9">
    <source>
        <dbReference type="EMBL" id="CDF40508.1"/>
    </source>
</evidence>
<organism evidence="9 10">
    <name type="scientific">Chondrus crispus</name>
    <name type="common">Carrageen Irish moss</name>
    <name type="synonym">Polymorpha crispa</name>
    <dbReference type="NCBI Taxonomy" id="2769"/>
    <lineage>
        <taxon>Eukaryota</taxon>
        <taxon>Rhodophyta</taxon>
        <taxon>Florideophyceae</taxon>
        <taxon>Rhodymeniophycidae</taxon>
        <taxon>Gigartinales</taxon>
        <taxon>Gigartinaceae</taxon>
        <taxon>Chondrus</taxon>
    </lineage>
</organism>
<feature type="compositionally biased region" description="Basic residues" evidence="6">
    <location>
        <begin position="72"/>
        <end position="82"/>
    </location>
</feature>
<dbReference type="CDD" id="cd14447">
    <property type="entry name" value="SPX"/>
    <property type="match status" value="1"/>
</dbReference>
<feature type="transmembrane region" description="Helical" evidence="7">
    <location>
        <begin position="390"/>
        <end position="410"/>
    </location>
</feature>
<gene>
    <name evidence="9" type="ORF">CHC_T00007225001</name>
</gene>
<dbReference type="STRING" id="2769.R7QS20"/>
<proteinExistence type="predicted"/>
<dbReference type="GeneID" id="17318520"/>
<dbReference type="InterPro" id="IPR004680">
    <property type="entry name" value="Cit_transptr-like_dom"/>
</dbReference>
<dbReference type="KEGG" id="ccp:CHC_T00007225001"/>
<evidence type="ECO:0000256" key="7">
    <source>
        <dbReference type="SAM" id="Phobius"/>
    </source>
</evidence>
<dbReference type="PROSITE" id="PS51382">
    <property type="entry name" value="SPX"/>
    <property type="match status" value="1"/>
</dbReference>
<keyword evidence="3 7" id="KW-0812">Transmembrane</keyword>
<feature type="region of interest" description="Disordered" evidence="6">
    <location>
        <begin position="42"/>
        <end position="83"/>
    </location>
</feature>
<feature type="transmembrane region" description="Helical" evidence="7">
    <location>
        <begin position="356"/>
        <end position="378"/>
    </location>
</feature>
<evidence type="ECO:0000256" key="1">
    <source>
        <dbReference type="ARBA" id="ARBA00004141"/>
    </source>
</evidence>
<dbReference type="Pfam" id="PF03105">
    <property type="entry name" value="SPX"/>
    <property type="match status" value="2"/>
</dbReference>
<dbReference type="EMBL" id="HG002195">
    <property type="protein sequence ID" value="CDF40508.1"/>
    <property type="molecule type" value="Genomic_DNA"/>
</dbReference>
<dbReference type="InterPro" id="IPR004331">
    <property type="entry name" value="SPX_dom"/>
</dbReference>
<reference evidence="10" key="1">
    <citation type="journal article" date="2013" name="Proc. Natl. Acad. Sci. U.S.A.">
        <title>Genome structure and metabolic features in the red seaweed Chondrus crispus shed light on evolution of the Archaeplastida.</title>
        <authorList>
            <person name="Collen J."/>
            <person name="Porcel B."/>
            <person name="Carre W."/>
            <person name="Ball S.G."/>
            <person name="Chaparro C."/>
            <person name="Tonon T."/>
            <person name="Barbeyron T."/>
            <person name="Michel G."/>
            <person name="Noel B."/>
            <person name="Valentin K."/>
            <person name="Elias M."/>
            <person name="Artiguenave F."/>
            <person name="Arun A."/>
            <person name="Aury J.M."/>
            <person name="Barbosa-Neto J.F."/>
            <person name="Bothwell J.H."/>
            <person name="Bouget F.Y."/>
            <person name="Brillet L."/>
            <person name="Cabello-Hurtado F."/>
            <person name="Capella-Gutierrez S."/>
            <person name="Charrier B."/>
            <person name="Cladiere L."/>
            <person name="Cock J.M."/>
            <person name="Coelho S.M."/>
            <person name="Colleoni C."/>
            <person name="Czjzek M."/>
            <person name="Da Silva C."/>
            <person name="Delage L."/>
            <person name="Denoeud F."/>
            <person name="Deschamps P."/>
            <person name="Dittami S.M."/>
            <person name="Gabaldon T."/>
            <person name="Gachon C.M."/>
            <person name="Groisillier A."/>
            <person name="Herve C."/>
            <person name="Jabbari K."/>
            <person name="Katinka M."/>
            <person name="Kloareg B."/>
            <person name="Kowalczyk N."/>
            <person name="Labadie K."/>
            <person name="Leblanc C."/>
            <person name="Lopez P.J."/>
            <person name="McLachlan D.H."/>
            <person name="Meslet-Cladiere L."/>
            <person name="Moustafa A."/>
            <person name="Nehr Z."/>
            <person name="Nyvall Collen P."/>
            <person name="Panaud O."/>
            <person name="Partensky F."/>
            <person name="Poulain J."/>
            <person name="Rensing S.A."/>
            <person name="Rousvoal S."/>
            <person name="Samson G."/>
            <person name="Symeonidi A."/>
            <person name="Weissenbach J."/>
            <person name="Zambounis A."/>
            <person name="Wincker P."/>
            <person name="Boyen C."/>
        </authorList>
    </citation>
    <scope>NUCLEOTIDE SEQUENCE [LARGE SCALE GENOMIC DNA]</scope>
    <source>
        <strain evidence="10">cv. Stackhouse</strain>
    </source>
</reference>
<keyword evidence="2" id="KW-0813">Transport</keyword>
<protein>
    <recommendedName>
        <fullName evidence="8">SPX domain-containing protein</fullName>
    </recommendedName>
</protein>
<dbReference type="Proteomes" id="UP000012073">
    <property type="component" value="Unassembled WGS sequence"/>
</dbReference>
<keyword evidence="5 7" id="KW-0472">Membrane</keyword>
<dbReference type="GO" id="GO:0005315">
    <property type="term" value="F:phosphate transmembrane transporter activity"/>
    <property type="evidence" value="ECO:0007669"/>
    <property type="project" value="TreeGrafter"/>
</dbReference>
<dbReference type="PANTHER" id="PTHR10283:SF92">
    <property type="entry name" value="LOW-AFFINITY PHOSPHATE TRANSPORTER PHO91"/>
    <property type="match status" value="1"/>
</dbReference>
<dbReference type="AlphaFoldDB" id="R7QS20"/>
<dbReference type="OrthoDB" id="10260443at2759"/>
<feature type="domain" description="SPX" evidence="8">
    <location>
        <begin position="1"/>
        <end position="261"/>
    </location>
</feature>
<feature type="transmembrane region" description="Helical" evidence="7">
    <location>
        <begin position="579"/>
        <end position="603"/>
    </location>
</feature>
<evidence type="ECO:0000256" key="2">
    <source>
        <dbReference type="ARBA" id="ARBA00022448"/>
    </source>
</evidence>
<comment type="subcellular location">
    <subcellularLocation>
        <location evidence="1">Membrane</location>
        <topology evidence="1">Multi-pass membrane protein</topology>
    </subcellularLocation>
</comment>
<dbReference type="GO" id="GO:0005886">
    <property type="term" value="C:plasma membrane"/>
    <property type="evidence" value="ECO:0007669"/>
    <property type="project" value="TreeGrafter"/>
</dbReference>
<evidence type="ECO:0000256" key="3">
    <source>
        <dbReference type="ARBA" id="ARBA00022692"/>
    </source>
</evidence>
<feature type="transmembrane region" description="Helical" evidence="7">
    <location>
        <begin position="492"/>
        <end position="518"/>
    </location>
</feature>
<feature type="transmembrane region" description="Helical" evidence="7">
    <location>
        <begin position="624"/>
        <end position="641"/>
    </location>
</feature>
<sequence length="711" mass="80378">MRFSETLRFNANPDWWVYYVPYDELKVRVEKLRLLHQAVISSASQHTARSHSTHHDHTESTDEEGDLEPQRKPRRTMRRSASRRVLADMRAYDRAAGYSAVLGGFPQVPPPEDAAQPLVRDGEDPLDRFEQQDAEFFDMLDRHAKTADELFQRLSEELKKMTLELAAEGEALIEIEERMNAAPGDIEAIPLLQAPPGSPTNIRSRAALQEELQHFRHKVVEHYRELGETVNFSTLNRSGIDKILKKHDKNTDRNRRTSYMALLYSESQFTDTSELELMQKQTERVYADVFKKGDVRTGKEELRDGLRDLIIWGRNTIWRDVLRTERKVSAIHTVRGGRNIDFNKASDLISFRPRSIPVLGALLAFFLVLCFPGLVTDLPVDGGVEYSEETLAAAHRCLALVAFVVILWAFEGVPLYVTSFMVLPGVILLRVFLDEDGVPLSPQKASETVFMRMSSPTLLLIICVYAMGAALSKFEIDKLIANRILVRIRKPHVLLAAVMFLAVFTSVFVSNVAAPVLLNSVMMPTIDAMRQSRSNRKYVRCLLLGIMIASNIGGFASPISSPQSAVALGLLVGDYKISFVKWLVAAIPQATAMVIVCFLVLCLMYKPQNYELPQLPSFSEKLRWPHWVTITSIVGTVFIWSDHGLQDFFGSAGVVALSSTRYTLGQESSRKRISTTSPGTWYTWWLVALFWVQLSSLASCSMWWRNDSPMQ</sequence>
<keyword evidence="10" id="KW-1185">Reference proteome</keyword>
<evidence type="ECO:0000259" key="8">
    <source>
        <dbReference type="PROSITE" id="PS51382"/>
    </source>
</evidence>
<dbReference type="Pfam" id="PF03600">
    <property type="entry name" value="CitMHS"/>
    <property type="match status" value="1"/>
</dbReference>
<dbReference type="GO" id="GO:0006797">
    <property type="term" value="P:polyphosphate metabolic process"/>
    <property type="evidence" value="ECO:0007669"/>
    <property type="project" value="TreeGrafter"/>
</dbReference>
<evidence type="ECO:0000313" key="10">
    <source>
        <dbReference type="Proteomes" id="UP000012073"/>
    </source>
</evidence>
<feature type="transmembrane region" description="Helical" evidence="7">
    <location>
        <begin position="682"/>
        <end position="704"/>
    </location>
</feature>
<keyword evidence="4 7" id="KW-1133">Transmembrane helix</keyword>
<accession>R7QS20</accession>
<feature type="transmembrane region" description="Helical" evidence="7">
    <location>
        <begin position="453"/>
        <end position="472"/>
    </location>
</feature>
<dbReference type="Gramene" id="CDF40508">
    <property type="protein sequence ID" value="CDF40508"/>
    <property type="gene ID" value="CHC_T00007225001"/>
</dbReference>
<dbReference type="PANTHER" id="PTHR10283">
    <property type="entry name" value="SOLUTE CARRIER FAMILY 13 MEMBER"/>
    <property type="match status" value="1"/>
</dbReference>
<evidence type="ECO:0000256" key="6">
    <source>
        <dbReference type="SAM" id="MobiDB-lite"/>
    </source>
</evidence>
<evidence type="ECO:0000256" key="5">
    <source>
        <dbReference type="ARBA" id="ARBA00023136"/>
    </source>
</evidence>